<sequence length="507" mass="57241">MALGSILLYGLGAFIVYRWYVFQSFKAKLRDIPTIGGDGFLSAYISAWKSIFNHHLVIQEGYTKYPNAVFKTPYMFTRTGWRVIVTGKLAEDIRKASPQELSFRLLIREVIQADHMLDVNTMGTTYHIDTVRVALTRNYGARFADLVDEINAAADDLLQIGDDWTSFPVHETMIHWVARVSNRVLVGLPLCRNPEYLRLNEKAALNIFLPASFLHLFTEFLQPLIGKLITQIPKTSRGIQKHLGPVIEQRLLNEKKYGSQWEGKPNDAITWLLDSAPSEHRSIQDIVHRIMMLNVASIHTTSMVSSNIIFYLAAHQEYIEPLRAEIEEVIATEGWTKESMSKMHKLDSFAKEVNRLAGIGASSLGRMVLKDFRLSNGVVVPAGCSISVASYPVHLNPDIYNNPETFDGFRFAKSKDAEVMEDAERLTNQMVTLDYNYLLFGHGRNACPGRFFAVSEIKAILAHILVNYDLKLPNDATTPPPGNWFAGAYSPDSKATVLFKKRVDIRL</sequence>
<keyword evidence="7" id="KW-1133">Transmembrane helix</keyword>
<dbReference type="Gene3D" id="1.10.630.10">
    <property type="entry name" value="Cytochrome P450"/>
    <property type="match status" value="1"/>
</dbReference>
<dbReference type="CDD" id="cd11041">
    <property type="entry name" value="CYP503A1-like"/>
    <property type="match status" value="1"/>
</dbReference>
<dbReference type="SUPFAM" id="SSF48264">
    <property type="entry name" value="Cytochrome P450"/>
    <property type="match status" value="1"/>
</dbReference>
<keyword evidence="3 6" id="KW-0479">Metal-binding</keyword>
<evidence type="ECO:0000256" key="3">
    <source>
        <dbReference type="ARBA" id="ARBA00022723"/>
    </source>
</evidence>
<accession>A0A5C3KCY2</accession>
<keyword evidence="9" id="KW-1185">Reference proteome</keyword>
<feature type="transmembrane region" description="Helical" evidence="7">
    <location>
        <begin position="6"/>
        <end position="22"/>
    </location>
</feature>
<evidence type="ECO:0000256" key="5">
    <source>
        <dbReference type="ARBA" id="ARBA00023004"/>
    </source>
</evidence>
<reference evidence="8 9" key="1">
    <citation type="journal article" date="2019" name="Nat. Ecol. Evol.">
        <title>Megaphylogeny resolves global patterns of mushroom evolution.</title>
        <authorList>
            <person name="Varga T."/>
            <person name="Krizsan K."/>
            <person name="Foldi C."/>
            <person name="Dima B."/>
            <person name="Sanchez-Garcia M."/>
            <person name="Sanchez-Ramirez S."/>
            <person name="Szollosi G.J."/>
            <person name="Szarkandi J.G."/>
            <person name="Papp V."/>
            <person name="Albert L."/>
            <person name="Andreopoulos W."/>
            <person name="Angelini C."/>
            <person name="Antonin V."/>
            <person name="Barry K.W."/>
            <person name="Bougher N.L."/>
            <person name="Buchanan P."/>
            <person name="Buyck B."/>
            <person name="Bense V."/>
            <person name="Catcheside P."/>
            <person name="Chovatia M."/>
            <person name="Cooper J."/>
            <person name="Damon W."/>
            <person name="Desjardin D."/>
            <person name="Finy P."/>
            <person name="Geml J."/>
            <person name="Haridas S."/>
            <person name="Hughes K."/>
            <person name="Justo A."/>
            <person name="Karasinski D."/>
            <person name="Kautmanova I."/>
            <person name="Kiss B."/>
            <person name="Kocsube S."/>
            <person name="Kotiranta H."/>
            <person name="LaButti K.M."/>
            <person name="Lechner B.E."/>
            <person name="Liimatainen K."/>
            <person name="Lipzen A."/>
            <person name="Lukacs Z."/>
            <person name="Mihaltcheva S."/>
            <person name="Morgado L.N."/>
            <person name="Niskanen T."/>
            <person name="Noordeloos M.E."/>
            <person name="Ohm R.A."/>
            <person name="Ortiz-Santana B."/>
            <person name="Ovrebo C."/>
            <person name="Racz N."/>
            <person name="Riley R."/>
            <person name="Savchenko A."/>
            <person name="Shiryaev A."/>
            <person name="Soop K."/>
            <person name="Spirin V."/>
            <person name="Szebenyi C."/>
            <person name="Tomsovsky M."/>
            <person name="Tulloss R.E."/>
            <person name="Uehling J."/>
            <person name="Grigoriev I.V."/>
            <person name="Vagvolgyi C."/>
            <person name="Papp T."/>
            <person name="Martin F.M."/>
            <person name="Miettinen O."/>
            <person name="Hibbett D.S."/>
            <person name="Nagy L.G."/>
        </authorList>
    </citation>
    <scope>NUCLEOTIDE SEQUENCE [LARGE SCALE GENOMIC DNA]</scope>
    <source>
        <strain evidence="8 9">CBS 121175</strain>
    </source>
</reference>
<evidence type="ECO:0000256" key="1">
    <source>
        <dbReference type="ARBA" id="ARBA00001971"/>
    </source>
</evidence>
<comment type="similarity">
    <text evidence="2">Belongs to the cytochrome P450 family.</text>
</comment>
<evidence type="ECO:0000256" key="2">
    <source>
        <dbReference type="ARBA" id="ARBA00010617"/>
    </source>
</evidence>
<dbReference type="GO" id="GO:0005506">
    <property type="term" value="F:iron ion binding"/>
    <property type="evidence" value="ECO:0007669"/>
    <property type="project" value="InterPro"/>
</dbReference>
<feature type="binding site" description="axial binding residue" evidence="6">
    <location>
        <position position="447"/>
    </location>
    <ligand>
        <name>heme</name>
        <dbReference type="ChEBI" id="CHEBI:30413"/>
    </ligand>
    <ligandPart>
        <name>Fe</name>
        <dbReference type="ChEBI" id="CHEBI:18248"/>
    </ligandPart>
</feature>
<comment type="cofactor">
    <cofactor evidence="1 6">
        <name>heme</name>
        <dbReference type="ChEBI" id="CHEBI:30413"/>
    </cofactor>
</comment>
<dbReference type="InterPro" id="IPR001128">
    <property type="entry name" value="Cyt_P450"/>
</dbReference>
<dbReference type="OrthoDB" id="1844152at2759"/>
<keyword evidence="7" id="KW-0812">Transmembrane</keyword>
<organism evidence="8 9">
    <name type="scientific">Coprinopsis marcescibilis</name>
    <name type="common">Agaric fungus</name>
    <name type="synonym">Psathyrella marcescibilis</name>
    <dbReference type="NCBI Taxonomy" id="230819"/>
    <lineage>
        <taxon>Eukaryota</taxon>
        <taxon>Fungi</taxon>
        <taxon>Dikarya</taxon>
        <taxon>Basidiomycota</taxon>
        <taxon>Agaricomycotina</taxon>
        <taxon>Agaricomycetes</taxon>
        <taxon>Agaricomycetidae</taxon>
        <taxon>Agaricales</taxon>
        <taxon>Agaricineae</taxon>
        <taxon>Psathyrellaceae</taxon>
        <taxon>Coprinopsis</taxon>
    </lineage>
</organism>
<dbReference type="GO" id="GO:0004497">
    <property type="term" value="F:monooxygenase activity"/>
    <property type="evidence" value="ECO:0007669"/>
    <property type="project" value="InterPro"/>
</dbReference>
<evidence type="ECO:0000256" key="6">
    <source>
        <dbReference type="PIRSR" id="PIRSR602403-1"/>
    </source>
</evidence>
<evidence type="ECO:0000313" key="8">
    <source>
        <dbReference type="EMBL" id="TFK17810.1"/>
    </source>
</evidence>
<dbReference type="GO" id="GO:0016705">
    <property type="term" value="F:oxidoreductase activity, acting on paired donors, with incorporation or reduction of molecular oxygen"/>
    <property type="evidence" value="ECO:0007669"/>
    <property type="project" value="InterPro"/>
</dbReference>
<dbReference type="InterPro" id="IPR002403">
    <property type="entry name" value="Cyt_P450_E_grp-IV"/>
</dbReference>
<dbReference type="STRING" id="230819.A0A5C3KCY2"/>
<dbReference type="PRINTS" id="PR00465">
    <property type="entry name" value="EP450IV"/>
</dbReference>
<gene>
    <name evidence="8" type="ORF">FA15DRAFT_675753</name>
</gene>
<name>A0A5C3KCY2_COPMA</name>
<dbReference type="PANTHER" id="PTHR46206">
    <property type="entry name" value="CYTOCHROME P450"/>
    <property type="match status" value="1"/>
</dbReference>
<keyword evidence="5 6" id="KW-0408">Iron</keyword>
<dbReference type="GO" id="GO:0020037">
    <property type="term" value="F:heme binding"/>
    <property type="evidence" value="ECO:0007669"/>
    <property type="project" value="InterPro"/>
</dbReference>
<evidence type="ECO:0000256" key="7">
    <source>
        <dbReference type="SAM" id="Phobius"/>
    </source>
</evidence>
<evidence type="ECO:0000256" key="4">
    <source>
        <dbReference type="ARBA" id="ARBA00023002"/>
    </source>
</evidence>
<keyword evidence="4" id="KW-0560">Oxidoreductase</keyword>
<protein>
    <submittedName>
        <fullName evidence="8">Cytochrome P450</fullName>
    </submittedName>
</protein>
<dbReference type="EMBL" id="ML210460">
    <property type="protein sequence ID" value="TFK17810.1"/>
    <property type="molecule type" value="Genomic_DNA"/>
</dbReference>
<evidence type="ECO:0000313" key="9">
    <source>
        <dbReference type="Proteomes" id="UP000307440"/>
    </source>
</evidence>
<dbReference type="Proteomes" id="UP000307440">
    <property type="component" value="Unassembled WGS sequence"/>
</dbReference>
<dbReference type="InterPro" id="IPR036396">
    <property type="entry name" value="Cyt_P450_sf"/>
</dbReference>
<dbReference type="Pfam" id="PF00067">
    <property type="entry name" value="p450"/>
    <property type="match status" value="1"/>
</dbReference>
<dbReference type="AlphaFoldDB" id="A0A5C3KCY2"/>
<keyword evidence="6" id="KW-0349">Heme</keyword>
<proteinExistence type="inferred from homology"/>
<keyword evidence="7" id="KW-0472">Membrane</keyword>